<comment type="pathway">
    <text evidence="10">Lipid metabolism; phospholipid metabolism.</text>
</comment>
<evidence type="ECO:0000256" key="9">
    <source>
        <dbReference type="ARBA" id="ARBA00023264"/>
    </source>
</evidence>
<keyword evidence="11" id="KW-0012">Acyltransferase</keyword>
<dbReference type="RefSeq" id="WP_257912818.1">
    <property type="nucleotide sequence ID" value="NZ_JANPWE010000002.1"/>
</dbReference>
<keyword evidence="5 10" id="KW-1133">Transmembrane helix</keyword>
<evidence type="ECO:0000256" key="7">
    <source>
        <dbReference type="ARBA" id="ARBA00023136"/>
    </source>
</evidence>
<dbReference type="EMBL" id="JANPWE010000002">
    <property type="protein sequence ID" value="MCR6545204.1"/>
    <property type="molecule type" value="Genomic_DNA"/>
</dbReference>
<feature type="transmembrane region" description="Helical" evidence="10">
    <location>
        <begin position="165"/>
        <end position="181"/>
    </location>
</feature>
<evidence type="ECO:0000256" key="8">
    <source>
        <dbReference type="ARBA" id="ARBA00023209"/>
    </source>
</evidence>
<comment type="function">
    <text evidence="10">Catalyzes the transfer of an acyl group from acyl-phosphate (acyl-PO(4)) to glycerol-3-phosphate (G3P) to form lysophosphatidic acid (LPA). This enzyme utilizes acyl-phosphate as fatty acyl donor, but not acyl-CoA or acyl-ACP.</text>
</comment>
<dbReference type="Proteomes" id="UP001524944">
    <property type="component" value="Unassembled WGS sequence"/>
</dbReference>
<dbReference type="InterPro" id="IPR003811">
    <property type="entry name" value="G3P_acylTferase_PlsY"/>
</dbReference>
<evidence type="ECO:0000256" key="4">
    <source>
        <dbReference type="ARBA" id="ARBA00022692"/>
    </source>
</evidence>
<evidence type="ECO:0000256" key="3">
    <source>
        <dbReference type="ARBA" id="ARBA00022679"/>
    </source>
</evidence>
<comment type="caution">
    <text evidence="11">The sequence shown here is derived from an EMBL/GenBank/DDBJ whole genome shotgun (WGS) entry which is preliminary data.</text>
</comment>
<reference evidence="11 12" key="1">
    <citation type="submission" date="2022-08" db="EMBL/GenBank/DDBJ databases">
        <title>Proteogenomics of the novel Dehalobacterium formicoaceticum strain EZ94 highlights a key role of methyltransferases during anaerobic dichloromethane degradation.</title>
        <authorList>
            <person name="Wasmund K."/>
        </authorList>
    </citation>
    <scope>NUCLEOTIDE SEQUENCE [LARGE SCALE GENOMIC DNA]</scope>
    <source>
        <strain evidence="11 12">EZ94</strain>
    </source>
</reference>
<feature type="transmembrane region" description="Helical" evidence="10">
    <location>
        <begin position="6"/>
        <end position="25"/>
    </location>
</feature>
<feature type="transmembrane region" description="Helical" evidence="10">
    <location>
        <begin position="136"/>
        <end position="158"/>
    </location>
</feature>
<dbReference type="PANTHER" id="PTHR30309:SF0">
    <property type="entry name" value="GLYCEROL-3-PHOSPHATE ACYLTRANSFERASE-RELATED"/>
    <property type="match status" value="1"/>
</dbReference>
<feature type="transmembrane region" description="Helical" evidence="10">
    <location>
        <begin position="55"/>
        <end position="76"/>
    </location>
</feature>
<evidence type="ECO:0000256" key="5">
    <source>
        <dbReference type="ARBA" id="ARBA00022989"/>
    </source>
</evidence>
<dbReference type="HAMAP" id="MF_01043">
    <property type="entry name" value="PlsY"/>
    <property type="match status" value="1"/>
</dbReference>
<accession>A0ABT1Y2W5</accession>
<feature type="transmembrane region" description="Helical" evidence="10">
    <location>
        <begin position="107"/>
        <end position="130"/>
    </location>
</feature>
<keyword evidence="6 10" id="KW-0443">Lipid metabolism</keyword>
<evidence type="ECO:0000256" key="6">
    <source>
        <dbReference type="ARBA" id="ARBA00023098"/>
    </source>
</evidence>
<comment type="subcellular location">
    <subcellularLocation>
        <location evidence="10">Cell membrane</location>
        <topology evidence="10">Multi-pass membrane protein</topology>
    </subcellularLocation>
</comment>
<comment type="similarity">
    <text evidence="10">Belongs to the PlsY family.</text>
</comment>
<comment type="catalytic activity">
    <reaction evidence="10">
        <text>an acyl phosphate + sn-glycerol 3-phosphate = a 1-acyl-sn-glycero-3-phosphate + phosphate</text>
        <dbReference type="Rhea" id="RHEA:34075"/>
        <dbReference type="ChEBI" id="CHEBI:43474"/>
        <dbReference type="ChEBI" id="CHEBI:57597"/>
        <dbReference type="ChEBI" id="CHEBI:57970"/>
        <dbReference type="ChEBI" id="CHEBI:59918"/>
        <dbReference type="EC" id="2.3.1.275"/>
    </reaction>
</comment>
<comment type="subunit">
    <text evidence="10">Probably interacts with PlsX.</text>
</comment>
<keyword evidence="4 10" id="KW-0812">Transmembrane</keyword>
<dbReference type="GO" id="GO:0016746">
    <property type="term" value="F:acyltransferase activity"/>
    <property type="evidence" value="ECO:0007669"/>
    <property type="project" value="UniProtKB-KW"/>
</dbReference>
<keyword evidence="2 10" id="KW-0444">Lipid biosynthesis</keyword>
<keyword evidence="7 10" id="KW-0472">Membrane</keyword>
<dbReference type="SMART" id="SM01207">
    <property type="entry name" value="G3P_acyltransf"/>
    <property type="match status" value="1"/>
</dbReference>
<keyword evidence="8 10" id="KW-0594">Phospholipid biosynthesis</keyword>
<dbReference type="EC" id="2.3.1.275" evidence="10"/>
<protein>
    <recommendedName>
        <fullName evidence="10">Glycerol-3-phosphate acyltransferase</fullName>
    </recommendedName>
    <alternativeName>
        <fullName evidence="10">Acyl-PO4 G3P acyltransferase</fullName>
    </alternativeName>
    <alternativeName>
        <fullName evidence="10">Acyl-phosphate--glycerol-3-phosphate acyltransferase</fullName>
    </alternativeName>
    <alternativeName>
        <fullName evidence="10">G3P acyltransferase</fullName>
        <shortName evidence="10">GPAT</shortName>
        <ecNumber evidence="10">2.3.1.275</ecNumber>
    </alternativeName>
    <alternativeName>
        <fullName evidence="10">Lysophosphatidic acid synthase</fullName>
        <shortName evidence="10">LPA synthase</shortName>
    </alternativeName>
</protein>
<keyword evidence="9 10" id="KW-1208">Phospholipid metabolism</keyword>
<dbReference type="Pfam" id="PF02660">
    <property type="entry name" value="G3P_acyltransf"/>
    <property type="match status" value="1"/>
</dbReference>
<evidence type="ECO:0000256" key="1">
    <source>
        <dbReference type="ARBA" id="ARBA00022475"/>
    </source>
</evidence>
<keyword evidence="3 10" id="KW-0808">Transferase</keyword>
<gene>
    <name evidence="10" type="primary">plsY</name>
    <name evidence="11" type="ORF">NVS47_06695</name>
</gene>
<dbReference type="PANTHER" id="PTHR30309">
    <property type="entry name" value="INNER MEMBRANE PROTEIN YGIH"/>
    <property type="match status" value="1"/>
</dbReference>
<evidence type="ECO:0000313" key="12">
    <source>
        <dbReference type="Proteomes" id="UP001524944"/>
    </source>
</evidence>
<evidence type="ECO:0000256" key="2">
    <source>
        <dbReference type="ARBA" id="ARBA00022516"/>
    </source>
</evidence>
<evidence type="ECO:0000256" key="10">
    <source>
        <dbReference type="HAMAP-Rule" id="MF_01043"/>
    </source>
</evidence>
<organism evidence="11 12">
    <name type="scientific">Dehalobacterium formicoaceticum</name>
    <dbReference type="NCBI Taxonomy" id="51515"/>
    <lineage>
        <taxon>Bacteria</taxon>
        <taxon>Bacillati</taxon>
        <taxon>Bacillota</taxon>
        <taxon>Clostridia</taxon>
        <taxon>Eubacteriales</taxon>
        <taxon>Peptococcaceae</taxon>
        <taxon>Dehalobacterium</taxon>
    </lineage>
</organism>
<keyword evidence="1 10" id="KW-1003">Cell membrane</keyword>
<sequence>MDLKEIFFIIFSYLIGCFSGAYYYGIIFKKVDLRKLGSGNLGALNAGRVLGQKDFLVVFLIDFLKGAMVVFIAQQLNLRDSIQMMAMISVVLGHILPLQLHFQGGKGIATFLGVITVFDITVVLILLLIYLPVFVILRQFTISGLISIGLLPLVLFFLDYSGEKVLVILLFAIIIITKHRKNILDYQNFHKKRNH</sequence>
<keyword evidence="12" id="KW-1185">Reference proteome</keyword>
<proteinExistence type="inferred from homology"/>
<evidence type="ECO:0000313" key="11">
    <source>
        <dbReference type="EMBL" id="MCR6545204.1"/>
    </source>
</evidence>
<name>A0ABT1Y2W5_9FIRM</name>